<feature type="domain" description="FAD/NAD(P)-binding" evidence="3">
    <location>
        <begin position="3"/>
        <end position="281"/>
    </location>
</feature>
<keyword evidence="2" id="KW-0560">Oxidoreductase</keyword>
<proteinExistence type="predicted"/>
<dbReference type="EMBL" id="MPIN01000005">
    <property type="protein sequence ID" value="OJH38803.1"/>
    <property type="molecule type" value="Genomic_DNA"/>
</dbReference>
<dbReference type="SUPFAM" id="SSF51905">
    <property type="entry name" value="FAD/NAD(P)-binding domain"/>
    <property type="match status" value="1"/>
</dbReference>
<dbReference type="Gene3D" id="3.50.50.60">
    <property type="entry name" value="FAD/NAD(P)-binding domain"/>
    <property type="match status" value="3"/>
</dbReference>
<dbReference type="Pfam" id="PF07992">
    <property type="entry name" value="Pyr_redox_2"/>
    <property type="match status" value="1"/>
</dbReference>
<dbReference type="OrthoDB" id="9806179at2"/>
<accession>A0A1L9B9C5</accession>
<evidence type="ECO:0000256" key="1">
    <source>
        <dbReference type="ARBA" id="ARBA00022630"/>
    </source>
</evidence>
<protein>
    <submittedName>
        <fullName evidence="4">Pyridine nucleotide-disulfide oxidoreductase</fullName>
    </submittedName>
</protein>
<dbReference type="InterPro" id="IPR036188">
    <property type="entry name" value="FAD/NAD-bd_sf"/>
</dbReference>
<evidence type="ECO:0000259" key="3">
    <source>
        <dbReference type="Pfam" id="PF07992"/>
    </source>
</evidence>
<reference evidence="5" key="1">
    <citation type="submission" date="2016-11" db="EMBL/GenBank/DDBJ databases">
        <authorList>
            <person name="Shukria A."/>
            <person name="Stevens D.C."/>
        </authorList>
    </citation>
    <scope>NUCLEOTIDE SEQUENCE [LARGE SCALE GENOMIC DNA]</scope>
    <source>
        <strain evidence="5">Cbfe23</strain>
    </source>
</reference>
<keyword evidence="5" id="KW-1185">Reference proteome</keyword>
<sequence>MPYDVVIVGGGPAGLSAALALGRARKRVLLCDAGTRRNAAAEHIHNFVTRDGTPPSEFREIGRQQLTAYSSVEVRDVRIESITGTRGAFQVNLTTDTVEARRILLCTGMIDERLGLDGFRELWGHSIFQCPYCHGWEVRDQKWAYLARGVESLHFPLQLRGWTREVVVFTGGTFDVPEPTRARFDTMGIRLETRPVARLVARENRLEGIELSDGTTIPCEVLFAHPPQRQVDLVRTLGVGLDEEGYVRVDPMTRETSVPGIYAGGDLQTRMQGAVFAAAAGVHAAAMLNHELTVELAIAEEAGGRE</sequence>
<organism evidence="4 5">
    <name type="scientific">Cystobacter ferrugineus</name>
    <dbReference type="NCBI Taxonomy" id="83449"/>
    <lineage>
        <taxon>Bacteria</taxon>
        <taxon>Pseudomonadati</taxon>
        <taxon>Myxococcota</taxon>
        <taxon>Myxococcia</taxon>
        <taxon>Myxococcales</taxon>
        <taxon>Cystobacterineae</taxon>
        <taxon>Archangiaceae</taxon>
        <taxon>Cystobacter</taxon>
    </lineage>
</organism>
<dbReference type="InterPro" id="IPR023753">
    <property type="entry name" value="FAD/NAD-binding_dom"/>
</dbReference>
<evidence type="ECO:0000313" key="5">
    <source>
        <dbReference type="Proteomes" id="UP000182229"/>
    </source>
</evidence>
<dbReference type="InterPro" id="IPR050097">
    <property type="entry name" value="Ferredoxin-NADP_redctase_2"/>
</dbReference>
<evidence type="ECO:0000313" key="4">
    <source>
        <dbReference type="EMBL" id="OJH38803.1"/>
    </source>
</evidence>
<dbReference type="PRINTS" id="PR00469">
    <property type="entry name" value="PNDRDTASEII"/>
</dbReference>
<dbReference type="PRINTS" id="PR00368">
    <property type="entry name" value="FADPNR"/>
</dbReference>
<reference evidence="4 5" key="2">
    <citation type="submission" date="2016-12" db="EMBL/GenBank/DDBJ databases">
        <title>Draft Genome Sequence of Cystobacter ferrugineus Strain Cbfe23.</title>
        <authorList>
            <person name="Akbar S."/>
            <person name="Dowd S.E."/>
            <person name="Stevens D.C."/>
        </authorList>
    </citation>
    <scope>NUCLEOTIDE SEQUENCE [LARGE SCALE GENOMIC DNA]</scope>
    <source>
        <strain evidence="4 5">Cbfe23</strain>
    </source>
</reference>
<comment type="caution">
    <text evidence="4">The sequence shown here is derived from an EMBL/GenBank/DDBJ whole genome shotgun (WGS) entry which is preliminary data.</text>
</comment>
<dbReference type="Proteomes" id="UP000182229">
    <property type="component" value="Unassembled WGS sequence"/>
</dbReference>
<dbReference type="AlphaFoldDB" id="A0A1L9B9C5"/>
<name>A0A1L9B9C5_9BACT</name>
<evidence type="ECO:0000256" key="2">
    <source>
        <dbReference type="ARBA" id="ARBA00023002"/>
    </source>
</evidence>
<dbReference type="PANTHER" id="PTHR48105">
    <property type="entry name" value="THIOREDOXIN REDUCTASE 1-RELATED-RELATED"/>
    <property type="match status" value="1"/>
</dbReference>
<dbReference type="STRING" id="83449.BON30_21490"/>
<keyword evidence="1" id="KW-0285">Flavoprotein</keyword>
<dbReference type="GO" id="GO:0016491">
    <property type="term" value="F:oxidoreductase activity"/>
    <property type="evidence" value="ECO:0007669"/>
    <property type="project" value="UniProtKB-KW"/>
</dbReference>
<gene>
    <name evidence="4" type="ORF">BON30_21490</name>
</gene>